<dbReference type="EMBL" id="PZZW01000004">
    <property type="protein sequence ID" value="PTM78057.1"/>
    <property type="molecule type" value="Genomic_DNA"/>
</dbReference>
<evidence type="ECO:0000256" key="2">
    <source>
        <dbReference type="ARBA" id="ARBA00023002"/>
    </source>
</evidence>
<dbReference type="Pfam" id="PF13561">
    <property type="entry name" value="adh_short_C2"/>
    <property type="match status" value="1"/>
</dbReference>
<dbReference type="PANTHER" id="PTHR43639:SF1">
    <property type="entry name" value="SHORT-CHAIN DEHYDROGENASE_REDUCTASE FAMILY PROTEIN"/>
    <property type="match status" value="1"/>
</dbReference>
<dbReference type="Proteomes" id="UP000240800">
    <property type="component" value="Unassembled WGS sequence"/>
</dbReference>
<evidence type="ECO:0000313" key="4">
    <source>
        <dbReference type="EMBL" id="PTM78057.1"/>
    </source>
</evidence>
<reference evidence="4 5" key="1">
    <citation type="submission" date="2018-04" db="EMBL/GenBank/DDBJ databases">
        <title>Genomic Encyclopedia of Type Strains, Phase III (KMG-III): the genomes of soil and plant-associated and newly described type strains.</title>
        <authorList>
            <person name="Whitman W."/>
        </authorList>
    </citation>
    <scope>NUCLEOTIDE SEQUENCE [LARGE SCALE GENOMIC DNA]</scope>
    <source>
        <strain evidence="4 5">JA192</strain>
    </source>
</reference>
<evidence type="ECO:0000256" key="3">
    <source>
        <dbReference type="SAM" id="MobiDB-lite"/>
    </source>
</evidence>
<name>A0ABX5J7G7_9RHOB</name>
<dbReference type="PRINTS" id="PR00081">
    <property type="entry name" value="GDHRDH"/>
</dbReference>
<keyword evidence="2" id="KW-0560">Oxidoreductase</keyword>
<dbReference type="Gene3D" id="3.40.50.720">
    <property type="entry name" value="NAD(P)-binding Rossmann-like Domain"/>
    <property type="match status" value="1"/>
</dbReference>
<dbReference type="InterPro" id="IPR002347">
    <property type="entry name" value="SDR_fam"/>
</dbReference>
<dbReference type="SUPFAM" id="SSF51735">
    <property type="entry name" value="NAD(P)-binding Rossmann-fold domains"/>
    <property type="match status" value="1"/>
</dbReference>
<proteinExistence type="inferred from homology"/>
<sequence>MAEEELHPTPRRRFEGKVVLVAAAGRPAGRGIAGSCGSVEEMRAARGAMVPCGFTGKPEDVAAAALFLASDEARFITGVCLPVDGGQRASATGAAPQPRPAAPPVAAAVTS</sequence>
<evidence type="ECO:0000256" key="1">
    <source>
        <dbReference type="ARBA" id="ARBA00006484"/>
    </source>
</evidence>
<accession>A0ABX5J7G7</accession>
<comment type="similarity">
    <text evidence="1">Belongs to the short-chain dehydrogenases/reductases (SDR) family.</text>
</comment>
<dbReference type="InterPro" id="IPR036291">
    <property type="entry name" value="NAD(P)-bd_dom_sf"/>
</dbReference>
<protein>
    <submittedName>
        <fullName evidence="4">Enoyl-ACP reductase-like protein</fullName>
    </submittedName>
</protein>
<dbReference type="PANTHER" id="PTHR43639">
    <property type="entry name" value="OXIDOREDUCTASE, SHORT-CHAIN DEHYDROGENASE/REDUCTASE FAMILY (AFU_ORTHOLOGUE AFUA_5G02870)"/>
    <property type="match status" value="1"/>
</dbReference>
<comment type="caution">
    <text evidence="4">The sequence shown here is derived from an EMBL/GenBank/DDBJ whole genome shotgun (WGS) entry which is preliminary data.</text>
</comment>
<keyword evidence="5" id="KW-1185">Reference proteome</keyword>
<evidence type="ECO:0000313" key="5">
    <source>
        <dbReference type="Proteomes" id="UP000240800"/>
    </source>
</evidence>
<gene>
    <name evidence="4" type="ORF">C8J29_10412</name>
</gene>
<feature type="region of interest" description="Disordered" evidence="3">
    <location>
        <begin position="87"/>
        <end position="111"/>
    </location>
</feature>
<dbReference type="RefSeq" id="WP_069332592.1">
    <property type="nucleotide sequence ID" value="NZ_MABH01000162.1"/>
</dbReference>
<organism evidence="4 5">
    <name type="scientific">Cereibacter johrii</name>
    <dbReference type="NCBI Taxonomy" id="445629"/>
    <lineage>
        <taxon>Bacteria</taxon>
        <taxon>Pseudomonadati</taxon>
        <taxon>Pseudomonadota</taxon>
        <taxon>Alphaproteobacteria</taxon>
        <taxon>Rhodobacterales</taxon>
        <taxon>Paracoccaceae</taxon>
        <taxon>Cereibacter</taxon>
    </lineage>
</organism>